<dbReference type="InterPro" id="IPR005174">
    <property type="entry name" value="KIB1-4_b-propeller"/>
</dbReference>
<feature type="non-terminal residue" evidence="3">
    <location>
        <position position="1"/>
    </location>
</feature>
<evidence type="ECO:0000256" key="1">
    <source>
        <dbReference type="SAM" id="MobiDB-lite"/>
    </source>
</evidence>
<dbReference type="EMBL" id="RWGY01000045">
    <property type="protein sequence ID" value="TVU07110.1"/>
    <property type="molecule type" value="Genomic_DNA"/>
</dbReference>
<dbReference type="AlphaFoldDB" id="A0A5J9T6S1"/>
<comment type="caution">
    <text evidence="3">The sequence shown here is derived from an EMBL/GenBank/DDBJ whole genome shotgun (WGS) entry which is preliminary data.</text>
</comment>
<feature type="compositionally biased region" description="Basic residues" evidence="1">
    <location>
        <begin position="1"/>
        <end position="11"/>
    </location>
</feature>
<feature type="region of interest" description="Disordered" evidence="1">
    <location>
        <begin position="1"/>
        <end position="27"/>
    </location>
</feature>
<dbReference type="Gramene" id="TVU07110">
    <property type="protein sequence ID" value="TVU07110"/>
    <property type="gene ID" value="EJB05_47151"/>
</dbReference>
<dbReference type="Proteomes" id="UP000324897">
    <property type="component" value="Unassembled WGS sequence"/>
</dbReference>
<proteinExistence type="predicted"/>
<dbReference type="OrthoDB" id="642536at2759"/>
<dbReference type="PANTHER" id="PTHR45560">
    <property type="entry name" value="OS04G0163150 PROTEIN-RELATED"/>
    <property type="match status" value="1"/>
</dbReference>
<feature type="region of interest" description="Disordered" evidence="1">
    <location>
        <begin position="358"/>
        <end position="385"/>
    </location>
</feature>
<keyword evidence="4" id="KW-1185">Reference proteome</keyword>
<gene>
    <name evidence="3" type="ORF">EJB05_47151</name>
</gene>
<name>A0A5J9T6S1_9POAL</name>
<dbReference type="PANTHER" id="PTHR45560:SF6">
    <property type="entry name" value="DUF295 DOMAIN-CONTAINING PROTEIN"/>
    <property type="match status" value="1"/>
</dbReference>
<protein>
    <recommendedName>
        <fullName evidence="2">KIB1-4 beta-propeller domain-containing protein</fullName>
    </recommendedName>
</protein>
<evidence type="ECO:0000313" key="3">
    <source>
        <dbReference type="EMBL" id="TVU07110.1"/>
    </source>
</evidence>
<dbReference type="Pfam" id="PF03478">
    <property type="entry name" value="Beta-prop_KIB1-4"/>
    <property type="match status" value="1"/>
</dbReference>
<feature type="domain" description="KIB1-4 beta-propeller" evidence="2">
    <location>
        <begin position="92"/>
        <end position="378"/>
    </location>
</feature>
<accession>A0A5J9T6S1</accession>
<feature type="compositionally biased region" description="Basic and acidic residues" evidence="1">
    <location>
        <begin position="360"/>
        <end position="385"/>
    </location>
</feature>
<sequence>MAGSRRRRQLQRQRDARPPDFPVRTTSALNGSVLDRLPPELLADIHGRLNGFLDRLAFAAACDPHSRGRLMTTEAPCLLLLLPGSKESTATLFSLADGRGQTATVRAPADPGVVVGSSGGWLVTAHALGRKLRMANPVTGARARLPDIATIPLLRPSYHWRFGSKVDEIRKVVLSESPRRRSYAAMLIFTGWQSGAPAFTTAERSAMWRLAPCRDGVEDAVHHNGRFYSVSYSGAVEAWEHQANTGVFLSRTVGPRLPAGDEEDADRRDRRKYLAVAPDGRLMAVLKDRKWVLVDRHRPRDQNACVFKVHMLDEARAQWEEATTDIGDTALFVAVNTTLFVSTKEYPGIRAGCVYYTDDESSRKEPEPETEPDRNGAFRSSKDGDHYELQDLGVYSLKDGTVERVQALPRHPRWPPPVWFTPSM</sequence>
<organism evidence="3 4">
    <name type="scientific">Eragrostis curvula</name>
    <name type="common">weeping love grass</name>
    <dbReference type="NCBI Taxonomy" id="38414"/>
    <lineage>
        <taxon>Eukaryota</taxon>
        <taxon>Viridiplantae</taxon>
        <taxon>Streptophyta</taxon>
        <taxon>Embryophyta</taxon>
        <taxon>Tracheophyta</taxon>
        <taxon>Spermatophyta</taxon>
        <taxon>Magnoliopsida</taxon>
        <taxon>Liliopsida</taxon>
        <taxon>Poales</taxon>
        <taxon>Poaceae</taxon>
        <taxon>PACMAD clade</taxon>
        <taxon>Chloridoideae</taxon>
        <taxon>Eragrostideae</taxon>
        <taxon>Eragrostidinae</taxon>
        <taxon>Eragrostis</taxon>
    </lineage>
</organism>
<reference evidence="3 4" key="1">
    <citation type="journal article" date="2019" name="Sci. Rep.">
        <title>A high-quality genome of Eragrostis curvula grass provides insights into Poaceae evolution and supports new strategies to enhance forage quality.</title>
        <authorList>
            <person name="Carballo J."/>
            <person name="Santos B.A.C.M."/>
            <person name="Zappacosta D."/>
            <person name="Garbus I."/>
            <person name="Selva J.P."/>
            <person name="Gallo C.A."/>
            <person name="Diaz A."/>
            <person name="Albertini E."/>
            <person name="Caccamo M."/>
            <person name="Echenique V."/>
        </authorList>
    </citation>
    <scope>NUCLEOTIDE SEQUENCE [LARGE SCALE GENOMIC DNA]</scope>
    <source>
        <strain evidence="4">cv. Victoria</strain>
        <tissue evidence="3">Leaf</tissue>
    </source>
</reference>
<evidence type="ECO:0000259" key="2">
    <source>
        <dbReference type="Pfam" id="PF03478"/>
    </source>
</evidence>
<evidence type="ECO:0000313" key="4">
    <source>
        <dbReference type="Proteomes" id="UP000324897"/>
    </source>
</evidence>